<proteinExistence type="predicted"/>
<dbReference type="EMBL" id="LWDX02065339">
    <property type="protein sequence ID" value="OEL15830.1"/>
    <property type="molecule type" value="Genomic_DNA"/>
</dbReference>
<dbReference type="OrthoDB" id="686547at2759"/>
<dbReference type="Pfam" id="PF04578">
    <property type="entry name" value="DUF594"/>
    <property type="match status" value="1"/>
</dbReference>
<sequence length="143" mass="16158">LPDEAKASRQNLSYQRREVATKLSGYCAYLMSEAPELLPGNSVETKFIFDHAMYEARETLGSKLRKRDQLRKVLTSSRDAGTNTIFTRGLKLGAKLETIREGSLCWTLMAEFWLETILYVAPSDNATAHMERLARGGEFLTHV</sequence>
<dbReference type="InterPro" id="IPR007658">
    <property type="entry name" value="DUF594"/>
</dbReference>
<reference evidence="1 2" key="1">
    <citation type="submission" date="2016-09" db="EMBL/GenBank/DDBJ databases">
        <title>The draft genome of Dichanthelium oligosanthes: A C3 panicoid grass species.</title>
        <authorList>
            <person name="Studer A.J."/>
            <person name="Schnable J.C."/>
            <person name="Brutnell T.P."/>
        </authorList>
    </citation>
    <scope>NUCLEOTIDE SEQUENCE [LARGE SCALE GENOMIC DNA]</scope>
    <source>
        <strain evidence="2">cv. Kellogg 1175</strain>
        <tissue evidence="1">Leaf</tissue>
    </source>
</reference>
<feature type="non-terminal residue" evidence="1">
    <location>
        <position position="1"/>
    </location>
</feature>
<gene>
    <name evidence="1" type="ORF">BAE44_0023151</name>
</gene>
<dbReference type="STRING" id="888268.A0A1E5USJ9"/>
<evidence type="ECO:0000313" key="1">
    <source>
        <dbReference type="EMBL" id="OEL15830.1"/>
    </source>
</evidence>
<evidence type="ECO:0008006" key="3">
    <source>
        <dbReference type="Google" id="ProtNLM"/>
    </source>
</evidence>
<organism evidence="1 2">
    <name type="scientific">Dichanthelium oligosanthes</name>
    <dbReference type="NCBI Taxonomy" id="888268"/>
    <lineage>
        <taxon>Eukaryota</taxon>
        <taxon>Viridiplantae</taxon>
        <taxon>Streptophyta</taxon>
        <taxon>Embryophyta</taxon>
        <taxon>Tracheophyta</taxon>
        <taxon>Spermatophyta</taxon>
        <taxon>Magnoliopsida</taxon>
        <taxon>Liliopsida</taxon>
        <taxon>Poales</taxon>
        <taxon>Poaceae</taxon>
        <taxon>PACMAD clade</taxon>
        <taxon>Panicoideae</taxon>
        <taxon>Panicodae</taxon>
        <taxon>Paniceae</taxon>
        <taxon>Dichantheliinae</taxon>
        <taxon>Dichanthelium</taxon>
    </lineage>
</organism>
<name>A0A1E5USJ9_9POAL</name>
<protein>
    <recommendedName>
        <fullName evidence="3">DUF4220 domain-containing protein</fullName>
    </recommendedName>
</protein>
<comment type="caution">
    <text evidence="1">The sequence shown here is derived from an EMBL/GenBank/DDBJ whole genome shotgun (WGS) entry which is preliminary data.</text>
</comment>
<keyword evidence="2" id="KW-1185">Reference proteome</keyword>
<dbReference type="AlphaFoldDB" id="A0A1E5USJ9"/>
<dbReference type="Proteomes" id="UP000095767">
    <property type="component" value="Unassembled WGS sequence"/>
</dbReference>
<accession>A0A1E5USJ9</accession>
<evidence type="ECO:0000313" key="2">
    <source>
        <dbReference type="Proteomes" id="UP000095767"/>
    </source>
</evidence>
<dbReference type="PANTHER" id="PTHR31325">
    <property type="entry name" value="OS01G0798800 PROTEIN-RELATED"/>
    <property type="match status" value="1"/>
</dbReference>